<feature type="transmembrane region" description="Helical" evidence="7">
    <location>
        <begin position="711"/>
        <end position="735"/>
    </location>
</feature>
<dbReference type="InterPro" id="IPR045122">
    <property type="entry name" value="Csc1-like"/>
</dbReference>
<dbReference type="Pfam" id="PF13967">
    <property type="entry name" value="RSN1_TM"/>
    <property type="match status" value="1"/>
</dbReference>
<dbReference type="AlphaFoldDB" id="A0A813UBZ0"/>
<keyword evidence="5 7" id="KW-1133">Transmembrane helix</keyword>
<evidence type="ECO:0000259" key="10">
    <source>
        <dbReference type="Pfam" id="PF14703"/>
    </source>
</evidence>
<dbReference type="PANTHER" id="PTHR13018">
    <property type="entry name" value="PROBABLE MEMBRANE PROTEIN DUF221-RELATED"/>
    <property type="match status" value="1"/>
</dbReference>
<feature type="transmembrane region" description="Helical" evidence="7">
    <location>
        <begin position="472"/>
        <end position="500"/>
    </location>
</feature>
<feature type="domain" description="CSC1/OSCA1-like 7TM region" evidence="8">
    <location>
        <begin position="427"/>
        <end position="701"/>
    </location>
</feature>
<protein>
    <recommendedName>
        <fullName evidence="13">CSC1-like protein 2</fullName>
    </recommendedName>
</protein>
<dbReference type="InterPro" id="IPR003864">
    <property type="entry name" value="CSC1/OSCA1-like_7TM"/>
</dbReference>
<feature type="transmembrane region" description="Helical" evidence="7">
    <location>
        <begin position="53"/>
        <end position="70"/>
    </location>
</feature>
<reference evidence="11" key="1">
    <citation type="submission" date="2021-02" db="EMBL/GenBank/DDBJ databases">
        <authorList>
            <person name="Nowell W R."/>
        </authorList>
    </citation>
    <scope>NUCLEOTIDE SEQUENCE</scope>
</reference>
<evidence type="ECO:0000256" key="7">
    <source>
        <dbReference type="SAM" id="Phobius"/>
    </source>
</evidence>
<evidence type="ECO:0000256" key="1">
    <source>
        <dbReference type="ARBA" id="ARBA00004141"/>
    </source>
</evidence>
<evidence type="ECO:0000259" key="8">
    <source>
        <dbReference type="Pfam" id="PF02714"/>
    </source>
</evidence>
<feature type="transmembrane region" description="Helical" evidence="7">
    <location>
        <begin position="521"/>
        <end position="540"/>
    </location>
</feature>
<proteinExistence type="inferred from homology"/>
<evidence type="ECO:0000256" key="6">
    <source>
        <dbReference type="ARBA" id="ARBA00023136"/>
    </source>
</evidence>
<dbReference type="Pfam" id="PF02714">
    <property type="entry name" value="RSN1_7TM"/>
    <property type="match status" value="1"/>
</dbReference>
<gene>
    <name evidence="11" type="ORF">ZHD862_LOCUS3398</name>
</gene>
<dbReference type="EMBL" id="CAJNOT010000073">
    <property type="protein sequence ID" value="CAF0821314.1"/>
    <property type="molecule type" value="Genomic_DNA"/>
</dbReference>
<feature type="transmembrane region" description="Helical" evidence="7">
    <location>
        <begin position="140"/>
        <end position="165"/>
    </location>
</feature>
<keyword evidence="4 7" id="KW-0812">Transmembrane</keyword>
<feature type="transmembrane region" description="Helical" evidence="7">
    <location>
        <begin position="425"/>
        <end position="452"/>
    </location>
</feature>
<comment type="similarity">
    <text evidence="2">Belongs to the CSC1 (TC 1.A.17) family.</text>
</comment>
<dbReference type="Proteomes" id="UP000663864">
    <property type="component" value="Unassembled WGS sequence"/>
</dbReference>
<feature type="transmembrane region" description="Helical" evidence="7">
    <location>
        <begin position="630"/>
        <end position="659"/>
    </location>
</feature>
<evidence type="ECO:0000259" key="9">
    <source>
        <dbReference type="Pfam" id="PF13967"/>
    </source>
</evidence>
<accession>A0A813UBZ0</accession>
<evidence type="ECO:0000313" key="11">
    <source>
        <dbReference type="EMBL" id="CAF0821314.1"/>
    </source>
</evidence>
<dbReference type="GO" id="GO:0005227">
    <property type="term" value="F:calcium-activated cation channel activity"/>
    <property type="evidence" value="ECO:0007669"/>
    <property type="project" value="InterPro"/>
</dbReference>
<keyword evidence="6 7" id="KW-0472">Membrane</keyword>
<comment type="caution">
    <text evidence="11">The sequence shown here is derived from an EMBL/GenBank/DDBJ whole genome shotgun (WGS) entry which is preliminary data.</text>
</comment>
<feature type="domain" description="CSC1/OSCA1-like cytosolic" evidence="10">
    <location>
        <begin position="239"/>
        <end position="416"/>
    </location>
</feature>
<dbReference type="Pfam" id="PF14703">
    <property type="entry name" value="PHM7_cyt"/>
    <property type="match status" value="1"/>
</dbReference>
<feature type="transmembrane region" description="Helical" evidence="7">
    <location>
        <begin position="684"/>
        <end position="705"/>
    </location>
</feature>
<evidence type="ECO:0000256" key="4">
    <source>
        <dbReference type="ARBA" id="ARBA00022692"/>
    </source>
</evidence>
<keyword evidence="3" id="KW-0813">Transport</keyword>
<dbReference type="InterPro" id="IPR032880">
    <property type="entry name" value="CSC1/OSCA1-like_N"/>
</dbReference>
<organism evidence="11 12">
    <name type="scientific">Rotaria sordida</name>
    <dbReference type="NCBI Taxonomy" id="392033"/>
    <lineage>
        <taxon>Eukaryota</taxon>
        <taxon>Metazoa</taxon>
        <taxon>Spiralia</taxon>
        <taxon>Gnathifera</taxon>
        <taxon>Rotifera</taxon>
        <taxon>Eurotatoria</taxon>
        <taxon>Bdelloidea</taxon>
        <taxon>Philodinida</taxon>
        <taxon>Philodinidae</taxon>
        <taxon>Rotaria</taxon>
    </lineage>
</organism>
<evidence type="ECO:0000256" key="3">
    <source>
        <dbReference type="ARBA" id="ARBA00022448"/>
    </source>
</evidence>
<dbReference type="PANTHER" id="PTHR13018:SF5">
    <property type="entry name" value="RE44586P"/>
    <property type="match status" value="1"/>
</dbReference>
<dbReference type="InterPro" id="IPR027815">
    <property type="entry name" value="CSC1/OSCA1-like_cyt"/>
</dbReference>
<feature type="transmembrane region" description="Helical" evidence="7">
    <location>
        <begin position="195"/>
        <end position="216"/>
    </location>
</feature>
<evidence type="ECO:0000313" key="12">
    <source>
        <dbReference type="Proteomes" id="UP000663864"/>
    </source>
</evidence>
<evidence type="ECO:0000256" key="5">
    <source>
        <dbReference type="ARBA" id="ARBA00022989"/>
    </source>
</evidence>
<evidence type="ECO:0008006" key="13">
    <source>
        <dbReference type="Google" id="ProtNLM"/>
    </source>
</evidence>
<sequence>MSTGNRVTMPNPIASLIGDKSPSITRDECSYYGRLNTTGFGLIRAYEGIPENIVVNLVVSAILLLLFVYLRRRFSDSKNIDDGTEISTLLYGQSNSSRNFAHNDNETYCHRYCVSRWIWIRDLFKISDWDVYRNCSPDAYYYLLFHTYLIAYLLFVTIFSLTIILPVNFQGTQGISEQKFAHTTIANLPADSPLLWFHAFASMLFVLAGIIVAYLYTNATRYYATEDMYEDEASKEKANRTLMIRGIRNSACDEEKLNEYFRESYPSFQITHLTLAYNIALLQHAYKRRELNLRIWQQSTQMFEESGKRPVVYNNKCGQLCGCCAKEVDAIDYYEKLYNAYKQRVEDEYLHVRGKKCGLAFVTFSTPEEAHRVRSNFRVTCFTPDRRPKTSTSKSLNVHEWNVNFAPSPKNIIWKNIPMSEVSHWFRIIVVNTILVFFMIFLTTPSIVMSTIDKIANKYRSIDPLKRVTKQIHFPVVLTSVMPVLLLRIFAAAMPSLVSVTSLLEKQWKKSALDKSMMIKLFVFLSMMILILPSLGLTSIEGFLRWVFESEDGISQNSRIRWMCMFLPDNGAFFVNYIITSAFIGAAIELLRLADLIFYIYIILTAKSTAERRVIRHALQFPFRFGVQYAWTSAVFCVIVAYAVACPLITPIGLIYMLIKRAVDKYNLVFVYDTEIADKSVHRLAGNFIIIALIIQQLTLLFFVLVRSETLTYLSMTLLSSFILTSGIYFGFSCFDCCGRWSSRRQAFSTTVLPEVSNCFLPLTIKYQILKGIFSSTAGNRQKLDDLGELEEMEGRETKQRATSHYIPTILNACIEEFDIPPSATKVRRSSVREPLQQGTYGTIDQLAQPIVVGTGDENDLLTD</sequence>
<comment type="subcellular location">
    <subcellularLocation>
        <location evidence="1">Membrane</location>
        <topology evidence="1">Multi-pass membrane protein</topology>
    </subcellularLocation>
</comment>
<dbReference type="GO" id="GO:0005886">
    <property type="term" value="C:plasma membrane"/>
    <property type="evidence" value="ECO:0007669"/>
    <property type="project" value="TreeGrafter"/>
</dbReference>
<evidence type="ECO:0000256" key="2">
    <source>
        <dbReference type="ARBA" id="ARBA00007779"/>
    </source>
</evidence>
<name>A0A813UBZ0_9BILA</name>
<feature type="domain" description="CSC1/OSCA1-like N-terminal transmembrane" evidence="9">
    <location>
        <begin position="52"/>
        <end position="213"/>
    </location>
</feature>